<dbReference type="Proteomes" id="UP000252182">
    <property type="component" value="Chromosome"/>
</dbReference>
<dbReference type="KEGG" id="hyf:DTO96_100450"/>
<keyword evidence="7" id="KW-1185">Reference proteome</keyword>
<evidence type="ECO:0000256" key="2">
    <source>
        <dbReference type="ARBA" id="ARBA00009490"/>
    </source>
</evidence>
<dbReference type="GO" id="GO:0008270">
    <property type="term" value="F:zinc ion binding"/>
    <property type="evidence" value="ECO:0007669"/>
    <property type="project" value="InterPro"/>
</dbReference>
<dbReference type="SMART" id="SM00235">
    <property type="entry name" value="ZnMc"/>
    <property type="match status" value="1"/>
</dbReference>
<dbReference type="Gene3D" id="2.150.10.10">
    <property type="entry name" value="Serralysin-like metalloprotease, C-terminal"/>
    <property type="match status" value="4"/>
</dbReference>
<dbReference type="GO" id="GO:0005576">
    <property type="term" value="C:extracellular region"/>
    <property type="evidence" value="ECO:0007669"/>
    <property type="project" value="UniProtKB-SubCell"/>
</dbReference>
<evidence type="ECO:0000313" key="6">
    <source>
        <dbReference type="EMBL" id="AXF84740.1"/>
    </source>
</evidence>
<dbReference type="SUPFAM" id="SSF55486">
    <property type="entry name" value="Metalloproteases ('zincins'), catalytic domain"/>
    <property type="match status" value="1"/>
</dbReference>
<dbReference type="Pfam" id="PF01400">
    <property type="entry name" value="Astacin"/>
    <property type="match status" value="1"/>
</dbReference>
<dbReference type="PRINTS" id="PR00313">
    <property type="entry name" value="CABNDNGRPT"/>
</dbReference>
<dbReference type="InterPro" id="IPR001506">
    <property type="entry name" value="Peptidase_M12A"/>
</dbReference>
<dbReference type="RefSeq" id="WP_192879008.1">
    <property type="nucleotide sequence ID" value="NZ_CP031124.1"/>
</dbReference>
<dbReference type="InterPro" id="IPR011049">
    <property type="entry name" value="Serralysin-like_metalloprot_C"/>
</dbReference>
<sequence>MTMYYLTNDNNSASLEVPLLYPQYVNDSFILTGNLGSDTLTGGNANDTVYGGNSAPVVNADGTYANDGNDVLKGGKGNDVLEGGTGSDTYKFSVGDGSDSITDANLFVDATDVIEFLDVASTAVLYSYSGDDLIIKYGTSDQLTVKNYFAPSGRIEQIKFSNGVALTPAQVYSSLGMVYELENTIKGTGVSDVITGVSGKMNVIAGFNGDDTLVGAEKRDEIYGGLGNDSLSGLVGNDYLDGGDGNDHLDGGADNDKLFGAAGSDVLMGGVGNDTLIGGDGDDSLVGGAGADVLYAGTGNDTLVADDINDRLYSDDGFVGDVVKVNVDNYFLGQDIIQDPDVTIQYGTGVKPLAAFIQAMLSYSPLQAQGLGQPANITYSFATVQQSGFFGFVPYTDAVKNQIRTALNHFAKNTGITFVETASYDDAQIKLYNQTTYANNSGYWDGSTLRLSTSEADMSIEPGTVGYYTLMHELGHALGLNHFNAFSDNNQDGIQQTGELSALNYRDTNGVAQTWDTSLIMPNRADVFHINDAYSVMAYNKGQEFLNGQRVTTLGTGYGLFDLAALHYAYGVNANLRAESNTYGFNDHYIWDGAGTDTFSAANKTIAVNVDLTPGSWIYAGTKLSDGAAANLLVDGQAFIGFGTYIENAVGGSGNDTLTGNVLSNNLNGGSGNDSISGGDGGDVLKGGLGTDSLNGGVGSDWADYRGTSVVVTVDLNSTAAQNTGAWGTDTLVNIENVFGGSGNDSLMGNALGNTIRGGLGNDFMSGDVIGGTAGGNDYVDYRDITTVDLTIDLSLTTAQITGAGTDTILNFESIYSGAANDRLTGNSLANQLLAYAGNDTLNGGLGNDGLQGGVGNDTYLFQRGAGADTITETDATAGNSDLLWFDTNVTSSQLWFQHTGNNLVVSVIGTSDKVTLSNWYTGSANQVETIKASDGKTLSSTKVDALVSAMSVFTIPTAGTTTLPTSYQTSLNPVLAANWV</sequence>
<dbReference type="GO" id="GO:0005509">
    <property type="term" value="F:calcium ion binding"/>
    <property type="evidence" value="ECO:0007669"/>
    <property type="project" value="InterPro"/>
</dbReference>
<gene>
    <name evidence="6" type="primary">cya_3</name>
    <name evidence="6" type="ORF">DTO96_100450</name>
</gene>
<dbReference type="InterPro" id="IPR001343">
    <property type="entry name" value="Hemolysn_Ca-bd"/>
</dbReference>
<dbReference type="InterPro" id="IPR010566">
    <property type="entry name" value="Haemolys_ca-bd"/>
</dbReference>
<comment type="similarity">
    <text evidence="2">Belongs to the peptidase M10B family.</text>
</comment>
<dbReference type="GO" id="GO:0004222">
    <property type="term" value="F:metalloendopeptidase activity"/>
    <property type="evidence" value="ECO:0007669"/>
    <property type="project" value="InterPro"/>
</dbReference>
<dbReference type="GO" id="GO:0006508">
    <property type="term" value="P:proteolysis"/>
    <property type="evidence" value="ECO:0007669"/>
    <property type="project" value="InterPro"/>
</dbReference>
<evidence type="ECO:0000259" key="5">
    <source>
        <dbReference type="SMART" id="SM00235"/>
    </source>
</evidence>
<dbReference type="PANTHER" id="PTHR38340:SF1">
    <property type="entry name" value="S-LAYER PROTEIN"/>
    <property type="match status" value="1"/>
</dbReference>
<dbReference type="Gene3D" id="3.40.390.10">
    <property type="entry name" value="Collagenase (Catalytic Domain)"/>
    <property type="match status" value="1"/>
</dbReference>
<keyword evidence="4" id="KW-0106">Calcium</keyword>
<evidence type="ECO:0000313" key="7">
    <source>
        <dbReference type="Proteomes" id="UP000252182"/>
    </source>
</evidence>
<evidence type="ECO:0000256" key="1">
    <source>
        <dbReference type="ARBA" id="ARBA00004613"/>
    </source>
</evidence>
<dbReference type="Pfam" id="PF06594">
    <property type="entry name" value="HCBP_related"/>
    <property type="match status" value="2"/>
</dbReference>
<dbReference type="InterPro" id="IPR018511">
    <property type="entry name" value="Hemolysin-typ_Ca-bd_CS"/>
</dbReference>
<dbReference type="Pfam" id="PF00353">
    <property type="entry name" value="HemolysinCabind"/>
    <property type="match status" value="8"/>
</dbReference>
<comment type="subcellular location">
    <subcellularLocation>
        <location evidence="1">Secreted</location>
    </subcellularLocation>
</comment>
<name>A0A345D8Q2_9BURK</name>
<dbReference type="InterPro" id="IPR006026">
    <property type="entry name" value="Peptidase_Metallo"/>
</dbReference>
<organism evidence="6 7">
    <name type="scientific">Ephemeroptericola cinctiostellae</name>
    <dbReference type="NCBI Taxonomy" id="2268024"/>
    <lineage>
        <taxon>Bacteria</taxon>
        <taxon>Pseudomonadati</taxon>
        <taxon>Pseudomonadota</taxon>
        <taxon>Betaproteobacteria</taxon>
        <taxon>Burkholderiales</taxon>
        <taxon>Burkholderiaceae</taxon>
        <taxon>Ephemeroptericola</taxon>
    </lineage>
</organism>
<dbReference type="SUPFAM" id="SSF51120">
    <property type="entry name" value="beta-Roll"/>
    <property type="match status" value="4"/>
</dbReference>
<reference evidence="7" key="1">
    <citation type="submission" date="2018-07" db="EMBL/GenBank/DDBJ databases">
        <authorList>
            <person name="Kim H."/>
        </authorList>
    </citation>
    <scope>NUCLEOTIDE SEQUENCE [LARGE SCALE GENOMIC DNA]</scope>
    <source>
        <strain evidence="7">F02</strain>
    </source>
</reference>
<protein>
    <submittedName>
        <fullName evidence="6">Bifunctional hemolysin/adenylate cyclase</fullName>
    </submittedName>
</protein>
<evidence type="ECO:0000256" key="3">
    <source>
        <dbReference type="ARBA" id="ARBA00022525"/>
    </source>
</evidence>
<feature type="domain" description="Peptidase metallopeptidase" evidence="5">
    <location>
        <begin position="370"/>
        <end position="519"/>
    </location>
</feature>
<dbReference type="EMBL" id="CP031124">
    <property type="protein sequence ID" value="AXF84740.1"/>
    <property type="molecule type" value="Genomic_DNA"/>
</dbReference>
<accession>A0A345D8Q2</accession>
<proteinExistence type="inferred from homology"/>
<evidence type="ECO:0000256" key="4">
    <source>
        <dbReference type="ARBA" id="ARBA00022837"/>
    </source>
</evidence>
<dbReference type="InterPro" id="IPR024079">
    <property type="entry name" value="MetalloPept_cat_dom_sf"/>
</dbReference>
<keyword evidence="3" id="KW-0964">Secreted</keyword>
<dbReference type="AlphaFoldDB" id="A0A345D8Q2"/>
<dbReference type="PANTHER" id="PTHR38340">
    <property type="entry name" value="S-LAYER PROTEIN"/>
    <property type="match status" value="1"/>
</dbReference>
<dbReference type="InterPro" id="IPR050557">
    <property type="entry name" value="RTX_toxin/Mannuronan_C5-epim"/>
</dbReference>
<dbReference type="PROSITE" id="PS00330">
    <property type="entry name" value="HEMOLYSIN_CALCIUM"/>
    <property type="match status" value="7"/>
</dbReference>